<feature type="transmembrane region" description="Helical" evidence="1">
    <location>
        <begin position="150"/>
        <end position="171"/>
    </location>
</feature>
<dbReference type="SUPFAM" id="SSF103501">
    <property type="entry name" value="Respiratory nitrate reductase 1 gamma chain"/>
    <property type="match status" value="1"/>
</dbReference>
<evidence type="ECO:0000313" key="3">
    <source>
        <dbReference type="Proteomes" id="UP001451606"/>
    </source>
</evidence>
<organism evidence="2 3">
    <name type="scientific">Oxyplasma meridianum</name>
    <dbReference type="NCBI Taxonomy" id="3073602"/>
    <lineage>
        <taxon>Archaea</taxon>
        <taxon>Methanobacteriati</taxon>
        <taxon>Thermoplasmatota</taxon>
        <taxon>Thermoplasmata</taxon>
        <taxon>Thermoplasmatales</taxon>
        <taxon>Thermoplasmataceae</taxon>
        <taxon>Oxyplasma</taxon>
    </lineage>
</organism>
<name>A0AAX4NEW4_9ARCH</name>
<dbReference type="SUPFAM" id="SSF54862">
    <property type="entry name" value="4Fe-4S ferredoxins"/>
    <property type="match status" value="1"/>
</dbReference>
<keyword evidence="1" id="KW-0812">Transmembrane</keyword>
<gene>
    <name evidence="2" type="ORF">OXIME_000194</name>
</gene>
<evidence type="ECO:0008006" key="4">
    <source>
        <dbReference type="Google" id="ProtNLM"/>
    </source>
</evidence>
<feature type="transmembrane region" description="Helical" evidence="1">
    <location>
        <begin position="106"/>
        <end position="130"/>
    </location>
</feature>
<keyword evidence="1" id="KW-1133">Transmembrane helix</keyword>
<dbReference type="Proteomes" id="UP001451606">
    <property type="component" value="Chromosome"/>
</dbReference>
<evidence type="ECO:0000256" key="1">
    <source>
        <dbReference type="SAM" id="Phobius"/>
    </source>
</evidence>
<evidence type="ECO:0000313" key="2">
    <source>
        <dbReference type="EMBL" id="WYX99658.1"/>
    </source>
</evidence>
<dbReference type="AlphaFoldDB" id="A0AAX4NEW4"/>
<dbReference type="EMBL" id="CP133772">
    <property type="protein sequence ID" value="WYX99658.1"/>
    <property type="molecule type" value="Genomic_DNA"/>
</dbReference>
<feature type="transmembrane region" description="Helical" evidence="1">
    <location>
        <begin position="285"/>
        <end position="303"/>
    </location>
</feature>
<sequence length="355" mass="41307">MLPEDINSAINEARRELIICNSCRYCEGYCDVWDAIERKTEFSKNDIFHFSNLCHDCRECFYVCPFVEPHEYKLNIPKALSKVRQYSYQEFSTPKKMSWVYNKMSLLTLLLTIAAIAVLFSFFALSHGFSSFTGHYVGILQAIPISTFKVISIAIYVYVLSLWSVEGYLYWRAIKNDNSIKFSSILAAAWDVIWHKNFRGGSAGCNYPTEDSKKSRLYFHPLVFFGFIIDWVSIIFYPFTNNLVFWIYTVGSAMIFIGASSLLYMKLVSNKTLENLDMRKIDFPFTVLLLLAGLTGMVFPLLLSYPEWVIVFLLHDAFIFSIFILAPYSKFMHPIYRYISLIRNRIEDVKDIWNA</sequence>
<feature type="transmembrane region" description="Helical" evidence="1">
    <location>
        <begin position="309"/>
        <end position="328"/>
    </location>
</feature>
<keyword evidence="3" id="KW-1185">Reference proteome</keyword>
<reference evidence="2 3" key="1">
    <citation type="submission" date="2023-09" db="EMBL/GenBank/DDBJ databases">
        <authorList>
            <person name="Golyshina O.V."/>
            <person name="Lunev E.A."/>
            <person name="Bargiela R."/>
            <person name="Gaines M.C."/>
            <person name="Daum B."/>
            <person name="Bale N.J."/>
            <person name="Koenen M."/>
            <person name="Sinninghe Damst J.S."/>
            <person name="Yakimov M."/>
            <person name="Golyshin P.N."/>
        </authorList>
    </citation>
    <scope>NUCLEOTIDE SEQUENCE [LARGE SCALE GENOMIC DNA]</scope>
    <source>
        <strain evidence="2 3">M1</strain>
    </source>
</reference>
<feature type="transmembrane region" description="Helical" evidence="1">
    <location>
        <begin position="217"/>
        <end position="239"/>
    </location>
</feature>
<dbReference type="PROSITE" id="PS00198">
    <property type="entry name" value="4FE4S_FER_1"/>
    <property type="match status" value="1"/>
</dbReference>
<accession>A0AAX4NEW4</accession>
<keyword evidence="1" id="KW-0472">Membrane</keyword>
<proteinExistence type="predicted"/>
<dbReference type="InterPro" id="IPR017900">
    <property type="entry name" value="4Fe4S_Fe_S_CS"/>
</dbReference>
<dbReference type="RefSeq" id="WP_393971624.1">
    <property type="nucleotide sequence ID" value="NZ_CP133772.1"/>
</dbReference>
<protein>
    <recommendedName>
        <fullName evidence="4">Tricarballylate utilization 4Fe-4S protein TcuB</fullName>
    </recommendedName>
</protein>
<dbReference type="KEGG" id="omr:OXIME_000194"/>
<dbReference type="InterPro" id="IPR036197">
    <property type="entry name" value="NarG-like_sf"/>
</dbReference>
<feature type="transmembrane region" description="Helical" evidence="1">
    <location>
        <begin position="245"/>
        <end position="264"/>
    </location>
</feature>
<dbReference type="GeneID" id="95966918"/>